<evidence type="ECO:0000256" key="1">
    <source>
        <dbReference type="SAM" id="SignalP"/>
    </source>
</evidence>
<keyword evidence="1" id="KW-0732">Signal</keyword>
<accession>A0ABX1CQ88</accession>
<reference evidence="2 3" key="1">
    <citation type="submission" date="2020-03" db="EMBL/GenBank/DDBJ databases">
        <authorList>
            <person name="Wang L."/>
            <person name="He N."/>
            <person name="Li Y."/>
            <person name="Fang Y."/>
            <person name="Zhang F."/>
        </authorList>
    </citation>
    <scope>NUCLEOTIDE SEQUENCE [LARGE SCALE GENOMIC DNA]</scope>
    <source>
        <strain evidence="2 3">36D10-4-7</strain>
    </source>
</reference>
<protein>
    <submittedName>
        <fullName evidence="2">Uncharacterized protein</fullName>
    </submittedName>
</protein>
<evidence type="ECO:0000313" key="2">
    <source>
        <dbReference type="EMBL" id="NJR78475.1"/>
    </source>
</evidence>
<evidence type="ECO:0000313" key="3">
    <source>
        <dbReference type="Proteomes" id="UP000732399"/>
    </source>
</evidence>
<organism evidence="2 3">
    <name type="scientific">Sphingomonas corticis</name>
    <dbReference type="NCBI Taxonomy" id="2722791"/>
    <lineage>
        <taxon>Bacteria</taxon>
        <taxon>Pseudomonadati</taxon>
        <taxon>Pseudomonadota</taxon>
        <taxon>Alphaproteobacteria</taxon>
        <taxon>Sphingomonadales</taxon>
        <taxon>Sphingomonadaceae</taxon>
        <taxon>Sphingomonas</taxon>
    </lineage>
</organism>
<dbReference type="RefSeq" id="WP_168134024.1">
    <property type="nucleotide sequence ID" value="NZ_JAAVJH010000004.1"/>
</dbReference>
<sequence length="239" mass="24653">MTRTRFILLVAALCGAAPAGAQVMALSPTTMIGYAGTSAAGQQARRQLGSRLATRAVRPTASGLASTPAAAASLRYRPDAAVRQQVYGRAIAQIERSSPGDAALVRRQLTSGAVRREVSAFLGRYGMSADDVADTTALYLASAWLASRGSAGNPSAAQMRGLRAQVAASMGPIAQAGNATKAEIAEANIVQTAFTSNAANDAAKDPSYAPKVRAAVVKAVRDAYQMDLSQLDLTAQGLR</sequence>
<comment type="caution">
    <text evidence="2">The sequence shown here is derived from an EMBL/GenBank/DDBJ whole genome shotgun (WGS) entry which is preliminary data.</text>
</comment>
<dbReference type="Proteomes" id="UP000732399">
    <property type="component" value="Unassembled WGS sequence"/>
</dbReference>
<feature type="signal peptide" evidence="1">
    <location>
        <begin position="1"/>
        <end position="21"/>
    </location>
</feature>
<gene>
    <name evidence="2" type="ORF">HBH26_07750</name>
</gene>
<keyword evidence="3" id="KW-1185">Reference proteome</keyword>
<feature type="chain" id="PRO_5045853910" evidence="1">
    <location>
        <begin position="22"/>
        <end position="239"/>
    </location>
</feature>
<name>A0ABX1CQ88_9SPHN</name>
<proteinExistence type="predicted"/>
<dbReference type="EMBL" id="JAAVJH010000004">
    <property type="protein sequence ID" value="NJR78475.1"/>
    <property type="molecule type" value="Genomic_DNA"/>
</dbReference>